<dbReference type="OrthoDB" id="6625320at2759"/>
<evidence type="ECO:0000313" key="2">
    <source>
        <dbReference type="EMBL" id="VVC31249.1"/>
    </source>
</evidence>
<dbReference type="EMBL" id="CABPRJ010000692">
    <property type="protein sequence ID" value="VVC31249.1"/>
    <property type="molecule type" value="Genomic_DNA"/>
</dbReference>
<keyword evidence="3" id="KW-1185">Reference proteome</keyword>
<feature type="chain" id="PRO_5023054658" evidence="1">
    <location>
        <begin position="20"/>
        <end position="163"/>
    </location>
</feature>
<dbReference type="Proteomes" id="UP000325440">
    <property type="component" value="Unassembled WGS sequence"/>
</dbReference>
<accession>A0A5E4MIP7</accession>
<evidence type="ECO:0000313" key="3">
    <source>
        <dbReference type="Proteomes" id="UP000325440"/>
    </source>
</evidence>
<name>A0A5E4MIP7_9HEMI</name>
<evidence type="ECO:0000256" key="1">
    <source>
        <dbReference type="SAM" id="SignalP"/>
    </source>
</evidence>
<organism evidence="2 3">
    <name type="scientific">Cinara cedri</name>
    <dbReference type="NCBI Taxonomy" id="506608"/>
    <lineage>
        <taxon>Eukaryota</taxon>
        <taxon>Metazoa</taxon>
        <taxon>Ecdysozoa</taxon>
        <taxon>Arthropoda</taxon>
        <taxon>Hexapoda</taxon>
        <taxon>Insecta</taxon>
        <taxon>Pterygota</taxon>
        <taxon>Neoptera</taxon>
        <taxon>Paraneoptera</taxon>
        <taxon>Hemiptera</taxon>
        <taxon>Sternorrhyncha</taxon>
        <taxon>Aphidomorpha</taxon>
        <taxon>Aphidoidea</taxon>
        <taxon>Aphididae</taxon>
        <taxon>Lachninae</taxon>
        <taxon>Cinara</taxon>
    </lineage>
</organism>
<keyword evidence="1" id="KW-0732">Signal</keyword>
<feature type="signal peptide" evidence="1">
    <location>
        <begin position="1"/>
        <end position="19"/>
    </location>
</feature>
<protein>
    <submittedName>
        <fullName evidence="2">Uncharacterized protein</fullName>
    </submittedName>
</protein>
<proteinExistence type="predicted"/>
<reference evidence="2 3" key="1">
    <citation type="submission" date="2019-08" db="EMBL/GenBank/DDBJ databases">
        <authorList>
            <person name="Alioto T."/>
            <person name="Alioto T."/>
            <person name="Gomez Garrido J."/>
        </authorList>
    </citation>
    <scope>NUCLEOTIDE SEQUENCE [LARGE SCALE GENOMIC DNA]</scope>
</reference>
<dbReference type="AlphaFoldDB" id="A0A5E4MIP7"/>
<sequence>MNRKLILCFAAVIVGQAMANSVFDGDELRKVSDQFGQSSLAIVNHLNELFGIPISATENQKTYEKVRSYVIKSQSELETEITKLKDLVNKHVDPKISEKINELEKEIKKQTTDAKALFEEKVGKPITDKYKDDLKKLTDSVIKTTKEVETTVTKAIDGVKTTK</sequence>
<gene>
    <name evidence="2" type="ORF">CINCED_3A022248</name>
</gene>